<keyword evidence="1" id="KW-0812">Transmembrane</keyword>
<feature type="transmembrane region" description="Helical" evidence="1">
    <location>
        <begin position="12"/>
        <end position="33"/>
    </location>
</feature>
<evidence type="ECO:0000256" key="1">
    <source>
        <dbReference type="SAM" id="Phobius"/>
    </source>
</evidence>
<evidence type="ECO:0000313" key="2">
    <source>
        <dbReference type="EMBL" id="PLN75706.1"/>
    </source>
</evidence>
<gene>
    <name evidence="2" type="ORF">BDW42DRAFT_33080</name>
</gene>
<keyword evidence="3" id="KW-1185">Reference proteome</keyword>
<dbReference type="Proteomes" id="UP000235023">
    <property type="component" value="Unassembled WGS sequence"/>
</dbReference>
<reference evidence="3" key="1">
    <citation type="submission" date="2017-12" db="EMBL/GenBank/DDBJ databases">
        <authorList>
            <consortium name="DOE Joint Genome Institute"/>
            <person name="Mondo S.J."/>
            <person name="Kjaerbolling I."/>
            <person name="Vesth T.C."/>
            <person name="Frisvad J.C."/>
            <person name="Nybo J.L."/>
            <person name="Theobald S."/>
            <person name="Kuo A."/>
            <person name="Bowyer P."/>
            <person name="Matsuda Y."/>
            <person name="Lyhne E.K."/>
            <person name="Kogle M.E."/>
            <person name="Clum A."/>
            <person name="Lipzen A."/>
            <person name="Salamov A."/>
            <person name="Ngan C.Y."/>
            <person name="Daum C."/>
            <person name="Chiniquy J."/>
            <person name="Barry K."/>
            <person name="LaButti K."/>
            <person name="Haridas S."/>
            <person name="Simmons B.A."/>
            <person name="Magnuson J.K."/>
            <person name="Mortensen U.H."/>
            <person name="Larsen T.O."/>
            <person name="Grigoriev I.V."/>
            <person name="Baker S.E."/>
            <person name="Andersen M.R."/>
            <person name="Nordberg H.P."/>
            <person name="Cantor M.N."/>
            <person name="Hua S.X."/>
        </authorList>
    </citation>
    <scope>NUCLEOTIDE SEQUENCE [LARGE SCALE GENOMIC DNA]</scope>
    <source>
        <strain evidence="3">IBT 19404</strain>
    </source>
</reference>
<sequence>MRPPMVAEFYEQLLVVGLLSYVTMNLLLTAILYHRRSLVKQRVRSMSPPRAERDMSMVASGQHVVREGICNFTFYY</sequence>
<dbReference type="EMBL" id="KZ559639">
    <property type="protein sequence ID" value="PLN75706.1"/>
    <property type="molecule type" value="Genomic_DNA"/>
</dbReference>
<accession>A0A2J5HFI4</accession>
<keyword evidence="1" id="KW-1133">Transmembrane helix</keyword>
<organism evidence="2 3">
    <name type="scientific">Aspergillus taichungensis</name>
    <dbReference type="NCBI Taxonomy" id="482145"/>
    <lineage>
        <taxon>Eukaryota</taxon>
        <taxon>Fungi</taxon>
        <taxon>Dikarya</taxon>
        <taxon>Ascomycota</taxon>
        <taxon>Pezizomycotina</taxon>
        <taxon>Eurotiomycetes</taxon>
        <taxon>Eurotiomycetidae</taxon>
        <taxon>Eurotiales</taxon>
        <taxon>Aspergillaceae</taxon>
        <taxon>Aspergillus</taxon>
        <taxon>Aspergillus subgen. Circumdati</taxon>
    </lineage>
</organism>
<name>A0A2J5HFI4_9EURO</name>
<keyword evidence="1" id="KW-0472">Membrane</keyword>
<evidence type="ECO:0000313" key="3">
    <source>
        <dbReference type="Proteomes" id="UP000235023"/>
    </source>
</evidence>
<dbReference type="OrthoDB" id="26838at2759"/>
<protein>
    <submittedName>
        <fullName evidence="2">Uncharacterized protein</fullName>
    </submittedName>
</protein>
<proteinExistence type="predicted"/>
<dbReference type="AlphaFoldDB" id="A0A2J5HFI4"/>